<feature type="compositionally biased region" description="Basic and acidic residues" evidence="2">
    <location>
        <begin position="13"/>
        <end position="23"/>
    </location>
</feature>
<keyword evidence="1" id="KW-0175">Coiled coil</keyword>
<accession>A0A9Q5I176</accession>
<feature type="coiled-coil region" evidence="1">
    <location>
        <begin position="109"/>
        <end position="140"/>
    </location>
</feature>
<name>A0A9Q5I176_SANBA</name>
<reference evidence="3" key="1">
    <citation type="submission" date="2016-06" db="EMBL/GenBank/DDBJ databases">
        <title>Draft Genome sequence of the fungus Inonotus baumii.</title>
        <authorList>
            <person name="Zhu H."/>
            <person name="Lin W."/>
        </authorList>
    </citation>
    <scope>NUCLEOTIDE SEQUENCE</scope>
    <source>
        <strain evidence="3">821</strain>
    </source>
</reference>
<feature type="compositionally biased region" description="Basic and acidic residues" evidence="2">
    <location>
        <begin position="47"/>
        <end position="58"/>
    </location>
</feature>
<dbReference type="OrthoDB" id="3211582at2759"/>
<evidence type="ECO:0000313" key="4">
    <source>
        <dbReference type="Proteomes" id="UP000757232"/>
    </source>
</evidence>
<proteinExistence type="predicted"/>
<sequence>MPLLKHKNQPDPVVDHAPDESSNRKGSLFSRRRRSTSDDMQLSSRSAETDANGHHDVNGRSNARGGFFSRRRSRSSDDSMRSSGNRSGIKSRQFNDPSIIAARQKVSGAEEAERQADRALVEARATVREATQHVKNLEREVEEE</sequence>
<gene>
    <name evidence="3" type="ORF">A7U60_g3483</name>
</gene>
<organism evidence="3 4">
    <name type="scientific">Sanghuangporus baumii</name>
    <name type="common">Phellinus baumii</name>
    <dbReference type="NCBI Taxonomy" id="108892"/>
    <lineage>
        <taxon>Eukaryota</taxon>
        <taxon>Fungi</taxon>
        <taxon>Dikarya</taxon>
        <taxon>Basidiomycota</taxon>
        <taxon>Agaricomycotina</taxon>
        <taxon>Agaricomycetes</taxon>
        <taxon>Hymenochaetales</taxon>
        <taxon>Hymenochaetaceae</taxon>
        <taxon>Sanghuangporus</taxon>
    </lineage>
</organism>
<evidence type="ECO:0000256" key="1">
    <source>
        <dbReference type="SAM" id="Coils"/>
    </source>
</evidence>
<feature type="region of interest" description="Disordered" evidence="2">
    <location>
        <begin position="1"/>
        <end position="99"/>
    </location>
</feature>
<feature type="compositionally biased region" description="Low complexity" evidence="2">
    <location>
        <begin position="59"/>
        <end position="68"/>
    </location>
</feature>
<dbReference type="AlphaFoldDB" id="A0A9Q5I176"/>
<protein>
    <submittedName>
        <fullName evidence="3">Uncharacterized protein</fullName>
    </submittedName>
</protein>
<keyword evidence="4" id="KW-1185">Reference proteome</keyword>
<dbReference type="EMBL" id="LNZH02000157">
    <property type="protein sequence ID" value="OCB89392.1"/>
    <property type="molecule type" value="Genomic_DNA"/>
</dbReference>
<evidence type="ECO:0000256" key="2">
    <source>
        <dbReference type="SAM" id="MobiDB-lite"/>
    </source>
</evidence>
<comment type="caution">
    <text evidence="3">The sequence shown here is derived from an EMBL/GenBank/DDBJ whole genome shotgun (WGS) entry which is preliminary data.</text>
</comment>
<evidence type="ECO:0000313" key="3">
    <source>
        <dbReference type="EMBL" id="OCB89392.1"/>
    </source>
</evidence>
<dbReference type="Proteomes" id="UP000757232">
    <property type="component" value="Unassembled WGS sequence"/>
</dbReference>